<dbReference type="CDD" id="cd05403">
    <property type="entry name" value="NT_KNTase_like"/>
    <property type="match status" value="1"/>
</dbReference>
<sequence length="269" mass="29048">MNERGLSEDGTIAREGSLERVPAAFRPVVAAARARIGEVFGDGRLHSAYLYGSVPRGTATVGVSDLDLQLALRREPTARDRADASALEAELDRGRAEIDGVGILLSGVEELLGERGRYDGGFFVACLCTPLLGDDLGERLPRYRPSSLLARETNGDLALLLPRWRARAAEAASEADRTRLARGVARRVVRTGFTLVMPRWGGWTSDLAESAEIFGRHHPERADQMRAAAAVGRRPTGDPAVLRMLIDDLGPWLATTYTAAHGEKAPRAG</sequence>
<evidence type="ECO:0000313" key="1">
    <source>
        <dbReference type="EMBL" id="TDC62318.1"/>
    </source>
</evidence>
<dbReference type="OrthoDB" id="3422944at2"/>
<dbReference type="AlphaFoldDB" id="A0A4R4SFX9"/>
<dbReference type="EMBL" id="SMKI01000661">
    <property type="protein sequence ID" value="TDC62318.1"/>
    <property type="molecule type" value="Genomic_DNA"/>
</dbReference>
<keyword evidence="2" id="KW-1185">Reference proteome</keyword>
<dbReference type="GO" id="GO:0016740">
    <property type="term" value="F:transferase activity"/>
    <property type="evidence" value="ECO:0007669"/>
    <property type="project" value="UniProtKB-KW"/>
</dbReference>
<dbReference type="Proteomes" id="UP000295345">
    <property type="component" value="Unassembled WGS sequence"/>
</dbReference>
<name>A0A4R4SFX9_9ACTN</name>
<proteinExistence type="predicted"/>
<comment type="caution">
    <text evidence="1">The sequence shown here is derived from an EMBL/GenBank/DDBJ whole genome shotgun (WGS) entry which is preliminary data.</text>
</comment>
<protein>
    <submittedName>
        <fullName evidence="1">Nucleotidyltransferase domain-containing protein</fullName>
    </submittedName>
</protein>
<dbReference type="SUPFAM" id="SSF81301">
    <property type="entry name" value="Nucleotidyltransferase"/>
    <property type="match status" value="1"/>
</dbReference>
<accession>A0A4R4SFX9</accession>
<dbReference type="RefSeq" id="WP_132822077.1">
    <property type="nucleotide sequence ID" value="NZ_SMKI01000661.1"/>
</dbReference>
<gene>
    <name evidence="1" type="ORF">E1283_34285</name>
</gene>
<keyword evidence="1" id="KW-0808">Transferase</keyword>
<reference evidence="1 2" key="1">
    <citation type="submission" date="2019-03" db="EMBL/GenBank/DDBJ databases">
        <title>Draft genome sequences of novel Actinobacteria.</title>
        <authorList>
            <person name="Sahin N."/>
            <person name="Ay H."/>
            <person name="Saygin H."/>
        </authorList>
    </citation>
    <scope>NUCLEOTIDE SEQUENCE [LARGE SCALE GENOMIC DNA]</scope>
    <source>
        <strain evidence="1 2">DSM 41900</strain>
    </source>
</reference>
<organism evidence="1 2">
    <name type="scientific">Streptomyces hainanensis</name>
    <dbReference type="NCBI Taxonomy" id="402648"/>
    <lineage>
        <taxon>Bacteria</taxon>
        <taxon>Bacillati</taxon>
        <taxon>Actinomycetota</taxon>
        <taxon>Actinomycetes</taxon>
        <taxon>Kitasatosporales</taxon>
        <taxon>Streptomycetaceae</taxon>
        <taxon>Streptomyces</taxon>
    </lineage>
</organism>
<evidence type="ECO:0000313" key="2">
    <source>
        <dbReference type="Proteomes" id="UP000295345"/>
    </source>
</evidence>
<dbReference type="InterPro" id="IPR043519">
    <property type="entry name" value="NT_sf"/>
</dbReference>